<dbReference type="InterPro" id="IPR005338">
    <property type="entry name" value="Anhydro_N_Ac-Mur_kinase"/>
</dbReference>
<dbReference type="AlphaFoldDB" id="A0A9X1HXB9"/>
<dbReference type="Gene3D" id="3.30.420.40">
    <property type="match status" value="2"/>
</dbReference>
<keyword evidence="1" id="KW-0418">Kinase</keyword>
<reference evidence="1" key="1">
    <citation type="submission" date="2021-09" db="EMBL/GenBank/DDBJ databases">
        <title>Fulvivirga sp. isolated from coastal sediment.</title>
        <authorList>
            <person name="Yu H."/>
        </authorList>
    </citation>
    <scope>NUCLEOTIDE SEQUENCE</scope>
    <source>
        <strain evidence="1">1062</strain>
    </source>
</reference>
<proteinExistence type="predicted"/>
<evidence type="ECO:0000313" key="2">
    <source>
        <dbReference type="Proteomes" id="UP001139409"/>
    </source>
</evidence>
<sequence>MKKKGDIEVIGLMSGTSLDGLDMAWCRFTDAERPHFTVLAAKTIEYPSGLKRQLENAVSLGAEDLFALDAQLGQWIGKRVGEFIEGGKSRPDLIASHGHTIFHQPERGFTVQIGNAAHIYAATGMRIISDFRSLDVALGGQGAPLVPIGDDLLFGEYTYCLNLGGIANISYRTDDGRKAFDICACNMVLNHLAGRVGKEYDEGGNLAQSGNSIPELLSELNKWPYLMESPPKSLGFEQISAEIFPLLSADLPVNDLLSTFVDHIAEQISRACPVGGSLLMTGGGAHNTCLRERLANFRPDLELIYPDPLIVNFKEAIIFAFLGAMHEWGRVNVLSSVTGAERDHISGQALG</sequence>
<dbReference type="GO" id="GO:0009254">
    <property type="term" value="P:peptidoglycan turnover"/>
    <property type="evidence" value="ECO:0007669"/>
    <property type="project" value="InterPro"/>
</dbReference>
<dbReference type="PANTHER" id="PTHR30605">
    <property type="entry name" value="ANHYDRO-N-ACETYLMURAMIC ACID KINASE"/>
    <property type="match status" value="1"/>
</dbReference>
<dbReference type="GO" id="GO:0005524">
    <property type="term" value="F:ATP binding"/>
    <property type="evidence" value="ECO:0007669"/>
    <property type="project" value="InterPro"/>
</dbReference>
<evidence type="ECO:0000313" key="1">
    <source>
        <dbReference type="EMBL" id="MCA6078179.1"/>
    </source>
</evidence>
<comment type="caution">
    <text evidence="1">The sequence shown here is derived from an EMBL/GenBank/DDBJ whole genome shotgun (WGS) entry which is preliminary data.</text>
</comment>
<name>A0A9X1HXB9_9BACT</name>
<dbReference type="GO" id="GO:0016301">
    <property type="term" value="F:kinase activity"/>
    <property type="evidence" value="ECO:0007669"/>
    <property type="project" value="UniProtKB-KW"/>
</dbReference>
<organism evidence="1 2">
    <name type="scientific">Fulvivirga sedimenti</name>
    <dbReference type="NCBI Taxonomy" id="2879465"/>
    <lineage>
        <taxon>Bacteria</taxon>
        <taxon>Pseudomonadati</taxon>
        <taxon>Bacteroidota</taxon>
        <taxon>Cytophagia</taxon>
        <taxon>Cytophagales</taxon>
        <taxon>Fulvivirgaceae</taxon>
        <taxon>Fulvivirga</taxon>
    </lineage>
</organism>
<dbReference type="EMBL" id="JAIXNE010000005">
    <property type="protein sequence ID" value="MCA6078179.1"/>
    <property type="molecule type" value="Genomic_DNA"/>
</dbReference>
<dbReference type="GO" id="GO:0016773">
    <property type="term" value="F:phosphotransferase activity, alcohol group as acceptor"/>
    <property type="evidence" value="ECO:0007669"/>
    <property type="project" value="InterPro"/>
</dbReference>
<dbReference type="InterPro" id="IPR043129">
    <property type="entry name" value="ATPase_NBD"/>
</dbReference>
<protein>
    <submittedName>
        <fullName evidence="1">Anhydro-N-acetylmuramic acid kinase</fullName>
    </submittedName>
</protein>
<dbReference type="Pfam" id="PF03702">
    <property type="entry name" value="AnmK"/>
    <property type="match status" value="1"/>
</dbReference>
<dbReference type="PANTHER" id="PTHR30605:SF0">
    <property type="entry name" value="ANHYDRO-N-ACETYLMURAMIC ACID KINASE"/>
    <property type="match status" value="1"/>
</dbReference>
<dbReference type="GO" id="GO:0006040">
    <property type="term" value="P:amino sugar metabolic process"/>
    <property type="evidence" value="ECO:0007669"/>
    <property type="project" value="InterPro"/>
</dbReference>
<accession>A0A9X1HXB9</accession>
<dbReference type="Proteomes" id="UP001139409">
    <property type="component" value="Unassembled WGS sequence"/>
</dbReference>
<dbReference type="RefSeq" id="WP_225699034.1">
    <property type="nucleotide sequence ID" value="NZ_JAIXNE010000005.1"/>
</dbReference>
<gene>
    <name evidence="1" type="ORF">LDX50_25125</name>
</gene>
<keyword evidence="2" id="KW-1185">Reference proteome</keyword>
<dbReference type="SUPFAM" id="SSF53067">
    <property type="entry name" value="Actin-like ATPase domain"/>
    <property type="match status" value="1"/>
</dbReference>
<keyword evidence="1" id="KW-0808">Transferase</keyword>